<evidence type="ECO:0000313" key="5">
    <source>
        <dbReference type="Proteomes" id="UP000317778"/>
    </source>
</evidence>
<dbReference type="Gene3D" id="2.60.40.790">
    <property type="match status" value="1"/>
</dbReference>
<sequence length="126" mass="14936">MRRDRFYFMFEGWPISGEDEAYPLVDLLLTHQEVCLLAEVPGVPRQALDVKIDENHVEIRGRRCEPEFFAKATHFYKLESFYGFFERRIALPVEVEPRDVKVNLCDGVLHIRIPRRRHKVVEIPVK</sequence>
<accession>A0A532V7J3</accession>
<evidence type="ECO:0000256" key="2">
    <source>
        <dbReference type="RuleBase" id="RU003616"/>
    </source>
</evidence>
<dbReference type="PANTHER" id="PTHR11527">
    <property type="entry name" value="HEAT-SHOCK PROTEIN 20 FAMILY MEMBER"/>
    <property type="match status" value="1"/>
</dbReference>
<name>A0A532V7J3_UNCT6</name>
<dbReference type="InterPro" id="IPR008978">
    <property type="entry name" value="HSP20-like_chaperone"/>
</dbReference>
<dbReference type="AlphaFoldDB" id="A0A532V7J3"/>
<organism evidence="4 5">
    <name type="scientific">candidate division TA06 bacterium B3_TA06</name>
    <dbReference type="NCBI Taxonomy" id="2012487"/>
    <lineage>
        <taxon>Bacteria</taxon>
        <taxon>Bacteria division TA06</taxon>
    </lineage>
</organism>
<evidence type="ECO:0000313" key="4">
    <source>
        <dbReference type="EMBL" id="TKJ43166.1"/>
    </source>
</evidence>
<dbReference type="CDD" id="cd06464">
    <property type="entry name" value="ACD_sHsps-like"/>
    <property type="match status" value="1"/>
</dbReference>
<protein>
    <recommendedName>
        <fullName evidence="3">SHSP domain-containing protein</fullName>
    </recommendedName>
</protein>
<dbReference type="InterPro" id="IPR002068">
    <property type="entry name" value="A-crystallin/Hsp20_dom"/>
</dbReference>
<evidence type="ECO:0000259" key="3">
    <source>
        <dbReference type="PROSITE" id="PS01031"/>
    </source>
</evidence>
<dbReference type="SUPFAM" id="SSF49764">
    <property type="entry name" value="HSP20-like chaperones"/>
    <property type="match status" value="1"/>
</dbReference>
<dbReference type="Proteomes" id="UP000317778">
    <property type="component" value="Unassembled WGS sequence"/>
</dbReference>
<comment type="caution">
    <text evidence="4">The sequence shown here is derived from an EMBL/GenBank/DDBJ whole genome shotgun (WGS) entry which is preliminary data.</text>
</comment>
<dbReference type="EMBL" id="NJBO01000006">
    <property type="protein sequence ID" value="TKJ43166.1"/>
    <property type="molecule type" value="Genomic_DNA"/>
</dbReference>
<comment type="similarity">
    <text evidence="1 2">Belongs to the small heat shock protein (HSP20) family.</text>
</comment>
<dbReference type="PROSITE" id="PS01031">
    <property type="entry name" value="SHSP"/>
    <property type="match status" value="1"/>
</dbReference>
<gene>
    <name evidence="4" type="ORF">CEE36_05290</name>
</gene>
<evidence type="ECO:0000256" key="1">
    <source>
        <dbReference type="PROSITE-ProRule" id="PRU00285"/>
    </source>
</evidence>
<reference evidence="4 5" key="1">
    <citation type="submission" date="2017-06" db="EMBL/GenBank/DDBJ databases">
        <title>Novel microbial phyla capable of carbon fixation and sulfur reduction in deep-sea sediments.</title>
        <authorList>
            <person name="Huang J."/>
            <person name="Baker B."/>
            <person name="Wang Y."/>
        </authorList>
    </citation>
    <scope>NUCLEOTIDE SEQUENCE [LARGE SCALE GENOMIC DNA]</scope>
    <source>
        <strain evidence="4">B3_TA06</strain>
    </source>
</reference>
<dbReference type="Pfam" id="PF00011">
    <property type="entry name" value="HSP20"/>
    <property type="match status" value="1"/>
</dbReference>
<dbReference type="InterPro" id="IPR031107">
    <property type="entry name" value="Small_HSP"/>
</dbReference>
<feature type="domain" description="SHSP" evidence="3">
    <location>
        <begin position="16"/>
        <end position="126"/>
    </location>
</feature>
<proteinExistence type="inferred from homology"/>